<keyword evidence="3" id="KW-1185">Reference proteome</keyword>
<protein>
    <submittedName>
        <fullName evidence="2">PAS domain S-box-containing protein</fullName>
    </submittedName>
</protein>
<dbReference type="Pfam" id="PF08447">
    <property type="entry name" value="PAS_3"/>
    <property type="match status" value="1"/>
</dbReference>
<dbReference type="Proteomes" id="UP000248148">
    <property type="component" value="Unassembled WGS sequence"/>
</dbReference>
<dbReference type="InterPro" id="IPR000014">
    <property type="entry name" value="PAS"/>
</dbReference>
<dbReference type="RefSeq" id="WP_110780832.1">
    <property type="nucleotide sequence ID" value="NZ_QJTI01000009.1"/>
</dbReference>
<reference evidence="2 3" key="1">
    <citation type="submission" date="2018-06" db="EMBL/GenBank/DDBJ databases">
        <title>Genomic Encyclopedia of Archaeal and Bacterial Type Strains, Phase II (KMG-II): from individual species to whole genera.</title>
        <authorList>
            <person name="Goeker M."/>
        </authorList>
    </citation>
    <scope>NUCLEOTIDE SEQUENCE [LARGE SCALE GENOMIC DNA]</scope>
    <source>
        <strain evidence="2 3">JCM 11668</strain>
    </source>
</reference>
<dbReference type="AlphaFoldDB" id="A0A318TM18"/>
<dbReference type="SMART" id="SM00091">
    <property type="entry name" value="PAS"/>
    <property type="match status" value="1"/>
</dbReference>
<accession>A0A318TM18</accession>
<dbReference type="InterPro" id="IPR035965">
    <property type="entry name" value="PAS-like_dom_sf"/>
</dbReference>
<feature type="domain" description="PAS" evidence="1">
    <location>
        <begin position="6"/>
        <end position="76"/>
    </location>
</feature>
<dbReference type="PROSITE" id="PS50112">
    <property type="entry name" value="PAS"/>
    <property type="match status" value="1"/>
</dbReference>
<name>A0A318TM18_9BRAD</name>
<proteinExistence type="predicted"/>
<dbReference type="EMBL" id="QJTI01000009">
    <property type="protein sequence ID" value="PYF02905.1"/>
    <property type="molecule type" value="Genomic_DNA"/>
</dbReference>
<sequence length="173" mass="19891">MSSSIKPTSVERLFDTDDIIVSKTDLKGRITYANPVFCRIAGYDEDELLGQPHSIIRHPDMPRCVFKLLWDTLEARREIFAYVKNMARNGDFYWVFAHVTPSYGASGEVVGYHSNRRVPDRRVLAAIEPLYAELLREEQSHRNGKDALAAGYRRLLDFVTTKNMSYDELIFAL</sequence>
<dbReference type="OrthoDB" id="266313at2"/>
<evidence type="ECO:0000313" key="3">
    <source>
        <dbReference type="Proteomes" id="UP000248148"/>
    </source>
</evidence>
<dbReference type="InterPro" id="IPR013655">
    <property type="entry name" value="PAS_fold_3"/>
</dbReference>
<evidence type="ECO:0000313" key="2">
    <source>
        <dbReference type="EMBL" id="PYF02905.1"/>
    </source>
</evidence>
<dbReference type="Gene3D" id="3.30.450.20">
    <property type="entry name" value="PAS domain"/>
    <property type="match status" value="1"/>
</dbReference>
<organism evidence="2 3">
    <name type="scientific">Rhodopseudomonas faecalis</name>
    <dbReference type="NCBI Taxonomy" id="99655"/>
    <lineage>
        <taxon>Bacteria</taxon>
        <taxon>Pseudomonadati</taxon>
        <taxon>Pseudomonadota</taxon>
        <taxon>Alphaproteobacteria</taxon>
        <taxon>Hyphomicrobiales</taxon>
        <taxon>Nitrobacteraceae</taxon>
        <taxon>Rhodopseudomonas</taxon>
    </lineage>
</organism>
<comment type="caution">
    <text evidence="2">The sequence shown here is derived from an EMBL/GenBank/DDBJ whole genome shotgun (WGS) entry which is preliminary data.</text>
</comment>
<dbReference type="NCBIfam" id="TIGR00229">
    <property type="entry name" value="sensory_box"/>
    <property type="match status" value="1"/>
</dbReference>
<dbReference type="SUPFAM" id="SSF55785">
    <property type="entry name" value="PYP-like sensor domain (PAS domain)"/>
    <property type="match status" value="1"/>
</dbReference>
<gene>
    <name evidence="2" type="ORF">BJ122_10936</name>
</gene>
<dbReference type="CDD" id="cd00130">
    <property type="entry name" value="PAS"/>
    <property type="match status" value="1"/>
</dbReference>
<evidence type="ECO:0000259" key="1">
    <source>
        <dbReference type="PROSITE" id="PS50112"/>
    </source>
</evidence>